<dbReference type="AlphaFoldDB" id="A0A0C9Z3I0"/>
<reference evidence="2" key="2">
    <citation type="submission" date="2015-01" db="EMBL/GenBank/DDBJ databases">
        <title>Evolutionary Origins and Diversification of the Mycorrhizal Mutualists.</title>
        <authorList>
            <consortium name="DOE Joint Genome Institute"/>
            <consortium name="Mycorrhizal Genomics Consortium"/>
            <person name="Kohler A."/>
            <person name="Kuo A."/>
            <person name="Nagy L.G."/>
            <person name="Floudas D."/>
            <person name="Copeland A."/>
            <person name="Barry K.W."/>
            <person name="Cichocki N."/>
            <person name="Veneault-Fourrey C."/>
            <person name="LaButti K."/>
            <person name="Lindquist E.A."/>
            <person name="Lipzen A."/>
            <person name="Lundell T."/>
            <person name="Morin E."/>
            <person name="Murat C."/>
            <person name="Riley R."/>
            <person name="Ohm R."/>
            <person name="Sun H."/>
            <person name="Tunlid A."/>
            <person name="Henrissat B."/>
            <person name="Grigoriev I.V."/>
            <person name="Hibbett D.S."/>
            <person name="Martin F."/>
        </authorList>
    </citation>
    <scope>NUCLEOTIDE SEQUENCE [LARGE SCALE GENOMIC DNA]</scope>
    <source>
        <strain evidence="2">441</strain>
    </source>
</reference>
<dbReference type="Proteomes" id="UP000054018">
    <property type="component" value="Unassembled WGS sequence"/>
</dbReference>
<evidence type="ECO:0000313" key="1">
    <source>
        <dbReference type="EMBL" id="KIK20784.1"/>
    </source>
</evidence>
<name>A0A0C9Z3I0_9AGAM</name>
<dbReference type="HOGENOM" id="CLU_2942476_0_0_1"/>
<reference evidence="1 2" key="1">
    <citation type="submission" date="2014-04" db="EMBL/GenBank/DDBJ databases">
        <authorList>
            <consortium name="DOE Joint Genome Institute"/>
            <person name="Kuo A."/>
            <person name="Kohler A."/>
            <person name="Costa M.D."/>
            <person name="Nagy L.G."/>
            <person name="Floudas D."/>
            <person name="Copeland A."/>
            <person name="Barry K.W."/>
            <person name="Cichocki N."/>
            <person name="Veneault-Fourrey C."/>
            <person name="LaButti K."/>
            <person name="Lindquist E.A."/>
            <person name="Lipzen A."/>
            <person name="Lundell T."/>
            <person name="Morin E."/>
            <person name="Murat C."/>
            <person name="Sun H."/>
            <person name="Tunlid A."/>
            <person name="Henrissat B."/>
            <person name="Grigoriev I.V."/>
            <person name="Hibbett D.S."/>
            <person name="Martin F."/>
            <person name="Nordberg H.P."/>
            <person name="Cantor M.N."/>
            <person name="Hua S.X."/>
        </authorList>
    </citation>
    <scope>NUCLEOTIDE SEQUENCE [LARGE SCALE GENOMIC DNA]</scope>
    <source>
        <strain evidence="1 2">441</strain>
    </source>
</reference>
<evidence type="ECO:0000313" key="2">
    <source>
        <dbReference type="Proteomes" id="UP000054018"/>
    </source>
</evidence>
<accession>A0A0C9Z3I0</accession>
<sequence length="61" mass="6960">MKLSHIFFTPKNIKIPGEKAIKPRAARDFTGIIPSPWRNRLSDIRKALEDSQRLGATRVES</sequence>
<protein>
    <submittedName>
        <fullName evidence="1">Uncharacterized protein</fullName>
    </submittedName>
</protein>
<gene>
    <name evidence="1" type="ORF">PISMIDRAFT_681965</name>
</gene>
<dbReference type="EMBL" id="KN833759">
    <property type="protein sequence ID" value="KIK20784.1"/>
    <property type="molecule type" value="Genomic_DNA"/>
</dbReference>
<keyword evidence="2" id="KW-1185">Reference proteome</keyword>
<proteinExistence type="predicted"/>
<organism evidence="1 2">
    <name type="scientific">Pisolithus microcarpus 441</name>
    <dbReference type="NCBI Taxonomy" id="765257"/>
    <lineage>
        <taxon>Eukaryota</taxon>
        <taxon>Fungi</taxon>
        <taxon>Dikarya</taxon>
        <taxon>Basidiomycota</taxon>
        <taxon>Agaricomycotina</taxon>
        <taxon>Agaricomycetes</taxon>
        <taxon>Agaricomycetidae</taxon>
        <taxon>Boletales</taxon>
        <taxon>Sclerodermatineae</taxon>
        <taxon>Pisolithaceae</taxon>
        <taxon>Pisolithus</taxon>
    </lineage>
</organism>